<evidence type="ECO:0000313" key="7">
    <source>
        <dbReference type="Proteomes" id="UP000441208"/>
    </source>
</evidence>
<proteinExistence type="predicted"/>
<dbReference type="Proteomes" id="UP000476176">
    <property type="component" value="Unassembled WGS sequence"/>
</dbReference>
<gene>
    <name evidence="4" type="ORF">PF002_g29886</name>
    <name evidence="3" type="ORF">PF004_g29627</name>
    <name evidence="2" type="ORF">PF005_g30475</name>
    <name evidence="1" type="ORF">PF007_g30175</name>
</gene>
<evidence type="ECO:0000313" key="1">
    <source>
        <dbReference type="EMBL" id="KAE9061670.1"/>
    </source>
</evidence>
<accession>A0A6A3VDM4</accession>
<organism evidence="2 5">
    <name type="scientific">Phytophthora fragariae</name>
    <dbReference type="NCBI Taxonomy" id="53985"/>
    <lineage>
        <taxon>Eukaryota</taxon>
        <taxon>Sar</taxon>
        <taxon>Stramenopiles</taxon>
        <taxon>Oomycota</taxon>
        <taxon>Peronosporomycetes</taxon>
        <taxon>Peronosporales</taxon>
        <taxon>Peronosporaceae</taxon>
        <taxon>Phytophthora</taxon>
    </lineage>
</organism>
<dbReference type="Proteomes" id="UP000440367">
    <property type="component" value="Unassembled WGS sequence"/>
</dbReference>
<evidence type="ECO:0000313" key="8">
    <source>
        <dbReference type="Proteomes" id="UP000476176"/>
    </source>
</evidence>
<evidence type="ECO:0000313" key="4">
    <source>
        <dbReference type="EMBL" id="KAE9171198.1"/>
    </source>
</evidence>
<evidence type="ECO:0000313" key="3">
    <source>
        <dbReference type="EMBL" id="KAE9165053.1"/>
    </source>
</evidence>
<dbReference type="EMBL" id="QXFZ01005191">
    <property type="protein sequence ID" value="KAE9061670.1"/>
    <property type="molecule type" value="Genomic_DNA"/>
</dbReference>
<evidence type="ECO:0000313" key="2">
    <source>
        <dbReference type="EMBL" id="KAE9163375.1"/>
    </source>
</evidence>
<evidence type="ECO:0000313" key="6">
    <source>
        <dbReference type="Proteomes" id="UP000440367"/>
    </source>
</evidence>
<comment type="caution">
    <text evidence="2">The sequence shown here is derived from an EMBL/GenBank/DDBJ whole genome shotgun (WGS) entry which is preliminary data.</text>
</comment>
<evidence type="ECO:0000313" key="5">
    <source>
        <dbReference type="Proteomes" id="UP000433483"/>
    </source>
</evidence>
<dbReference type="Proteomes" id="UP000441208">
    <property type="component" value="Unassembled WGS sequence"/>
</dbReference>
<dbReference type="Proteomes" id="UP000433483">
    <property type="component" value="Unassembled WGS sequence"/>
</dbReference>
<keyword evidence="5" id="KW-1185">Reference proteome</keyword>
<dbReference type="EMBL" id="QXGC01005514">
    <property type="protein sequence ID" value="KAE9165053.1"/>
    <property type="molecule type" value="Genomic_DNA"/>
</dbReference>
<dbReference type="EMBL" id="QXGD01004328">
    <property type="protein sequence ID" value="KAE9171198.1"/>
    <property type="molecule type" value="Genomic_DNA"/>
</dbReference>
<reference evidence="5 6" key="1">
    <citation type="submission" date="2018-08" db="EMBL/GenBank/DDBJ databases">
        <title>Genomic investigation of the strawberry pathogen Phytophthora fragariae indicates pathogenicity is determined by transcriptional variation in three key races.</title>
        <authorList>
            <person name="Adams T.M."/>
            <person name="Armitage A.D."/>
            <person name="Sobczyk M.K."/>
            <person name="Bates H.J."/>
            <person name="Dunwell J.M."/>
            <person name="Nellist C.F."/>
            <person name="Harrison R.J."/>
        </authorList>
    </citation>
    <scope>NUCLEOTIDE SEQUENCE [LARGE SCALE GENOMIC DNA]</scope>
    <source>
        <strain evidence="4 6">BC-1</strain>
        <strain evidence="3 8">BC-23</strain>
        <strain evidence="2 5">NOV-27</strain>
        <strain evidence="1 7">NOV-71</strain>
    </source>
</reference>
<sequence>MLVAVSLYRWRQLLSCCSASSSATVPIRPLLSCYSATGSSSATAPIPSISFMLRC</sequence>
<name>A0A6A3VDM4_9STRA</name>
<dbReference type="EMBL" id="QXGB01005328">
    <property type="protein sequence ID" value="KAE9163375.1"/>
    <property type="molecule type" value="Genomic_DNA"/>
</dbReference>
<dbReference type="AlphaFoldDB" id="A0A6A3VDM4"/>
<protein>
    <submittedName>
        <fullName evidence="2">Uncharacterized protein</fullName>
    </submittedName>
</protein>